<evidence type="ECO:0000313" key="2">
    <source>
        <dbReference type="EMBL" id="AZS37551.1"/>
    </source>
</evidence>
<proteinExistence type="predicted"/>
<dbReference type="KEGG" id="mlv:CVS47_02188"/>
<dbReference type="EMBL" id="CP031423">
    <property type="protein sequence ID" value="AZS37551.1"/>
    <property type="molecule type" value="Genomic_DNA"/>
</dbReference>
<protein>
    <submittedName>
        <fullName evidence="2">Uncharacterized protein</fullName>
    </submittedName>
</protein>
<dbReference type="RefSeq" id="WP_378790582.1">
    <property type="nucleotide sequence ID" value="NZ_JBHTMW010000007.1"/>
</dbReference>
<dbReference type="AlphaFoldDB" id="A0A3S9WBY0"/>
<keyword evidence="3" id="KW-1185">Reference proteome</keyword>
<reference evidence="2 3" key="1">
    <citation type="submission" date="2018-08" db="EMBL/GenBank/DDBJ databases">
        <title>Microbacterium lemovicicum sp. nov., a bacterium isolated from a natural uranium-rich soil.</title>
        <authorList>
            <person name="ORTET P."/>
        </authorList>
    </citation>
    <scope>NUCLEOTIDE SEQUENCE [LARGE SCALE GENOMIC DNA]</scope>
    <source>
        <strain evidence="2 3">Viu22</strain>
    </source>
</reference>
<name>A0A3S9WBY0_9MICO</name>
<evidence type="ECO:0000256" key="1">
    <source>
        <dbReference type="SAM" id="MobiDB-lite"/>
    </source>
</evidence>
<sequence length="124" mass="13103">MERRPASVAVLAAAMTGCSVDTLIWGPDGAQVIETTELLIMDLSAGERSEIICDDSVADLGEPTDWAGLSASEPEHFTGEHWIEEAPLDPQWMINPSKDSPMARHAGIPTPGTSATAAPTMDSV</sequence>
<dbReference type="Proteomes" id="UP000276888">
    <property type="component" value="Chromosome"/>
</dbReference>
<evidence type="ECO:0000313" key="3">
    <source>
        <dbReference type="Proteomes" id="UP000276888"/>
    </source>
</evidence>
<gene>
    <name evidence="2" type="ORF">CVS47_02188</name>
</gene>
<accession>A0A3S9WBY0</accession>
<organism evidence="2 3">
    <name type="scientific">Microbacterium lemovicicum</name>
    <dbReference type="NCBI Taxonomy" id="1072463"/>
    <lineage>
        <taxon>Bacteria</taxon>
        <taxon>Bacillati</taxon>
        <taxon>Actinomycetota</taxon>
        <taxon>Actinomycetes</taxon>
        <taxon>Micrococcales</taxon>
        <taxon>Microbacteriaceae</taxon>
        <taxon>Microbacterium</taxon>
    </lineage>
</organism>
<feature type="compositionally biased region" description="Low complexity" evidence="1">
    <location>
        <begin position="106"/>
        <end position="124"/>
    </location>
</feature>
<feature type="region of interest" description="Disordered" evidence="1">
    <location>
        <begin position="91"/>
        <end position="124"/>
    </location>
</feature>
<dbReference type="PROSITE" id="PS51257">
    <property type="entry name" value="PROKAR_LIPOPROTEIN"/>
    <property type="match status" value="1"/>
</dbReference>